<evidence type="ECO:0000256" key="1">
    <source>
        <dbReference type="ARBA" id="ARBA00006484"/>
    </source>
</evidence>
<protein>
    <submittedName>
        <fullName evidence="4">SDR family oxidoreductase</fullName>
    </submittedName>
</protein>
<gene>
    <name evidence="4" type="ORF">GCM10022256_33920</name>
</gene>
<evidence type="ECO:0000313" key="4">
    <source>
        <dbReference type="EMBL" id="GAA4267780.1"/>
    </source>
</evidence>
<name>A0ABP8E6D3_9MICO</name>
<dbReference type="Proteomes" id="UP001501594">
    <property type="component" value="Unassembled WGS sequence"/>
</dbReference>
<dbReference type="InterPro" id="IPR020904">
    <property type="entry name" value="Sc_DH/Rdtase_CS"/>
</dbReference>
<dbReference type="Gene3D" id="3.40.50.720">
    <property type="entry name" value="NAD(P)-binding Rossmann-like Domain"/>
    <property type="match status" value="1"/>
</dbReference>
<dbReference type="Pfam" id="PF00106">
    <property type="entry name" value="adh_short"/>
    <property type="match status" value="1"/>
</dbReference>
<accession>A0ABP8E6D3</accession>
<dbReference type="EMBL" id="BAABAU010000006">
    <property type="protein sequence ID" value="GAA4267780.1"/>
    <property type="molecule type" value="Genomic_DNA"/>
</dbReference>
<dbReference type="PRINTS" id="PR00080">
    <property type="entry name" value="SDRFAMILY"/>
</dbReference>
<keyword evidence="2" id="KW-0560">Oxidoreductase</keyword>
<evidence type="ECO:0000256" key="3">
    <source>
        <dbReference type="RuleBase" id="RU000363"/>
    </source>
</evidence>
<dbReference type="CDD" id="cd05233">
    <property type="entry name" value="SDR_c"/>
    <property type="match status" value="1"/>
</dbReference>
<dbReference type="PANTHER" id="PTHR42760:SF115">
    <property type="entry name" value="3-OXOACYL-[ACYL-CARRIER-PROTEIN] REDUCTASE FABG"/>
    <property type="match status" value="1"/>
</dbReference>
<dbReference type="PRINTS" id="PR00081">
    <property type="entry name" value="GDHRDH"/>
</dbReference>
<dbReference type="InterPro" id="IPR002347">
    <property type="entry name" value="SDR_fam"/>
</dbReference>
<dbReference type="PROSITE" id="PS00061">
    <property type="entry name" value="ADH_SHORT"/>
    <property type="match status" value="1"/>
</dbReference>
<organism evidence="4 5">
    <name type="scientific">Frondihabitans peucedani</name>
    <dbReference type="NCBI Taxonomy" id="598626"/>
    <lineage>
        <taxon>Bacteria</taxon>
        <taxon>Bacillati</taxon>
        <taxon>Actinomycetota</taxon>
        <taxon>Actinomycetes</taxon>
        <taxon>Micrococcales</taxon>
        <taxon>Microbacteriaceae</taxon>
        <taxon>Frondihabitans</taxon>
    </lineage>
</organism>
<dbReference type="PANTHER" id="PTHR42760">
    <property type="entry name" value="SHORT-CHAIN DEHYDROGENASES/REDUCTASES FAMILY MEMBER"/>
    <property type="match status" value="1"/>
</dbReference>
<dbReference type="SUPFAM" id="SSF51735">
    <property type="entry name" value="NAD(P)-binding Rossmann-fold domains"/>
    <property type="match status" value="1"/>
</dbReference>
<dbReference type="RefSeq" id="WP_344798397.1">
    <property type="nucleotide sequence ID" value="NZ_BAABAU010000006.1"/>
</dbReference>
<sequence>MTDSPAERTPTSPGRVLITGGASGLGRAIAIAVTEAGGRAIVLDLDVSSLGSDDAYQVDVSDSGAVDRAVAAAAEAAGGLDAVVTAAGIDKPAPLDGLTTDQWEHIVGVNLFGTVSTVRAALPHLKESHGKVVTVASSLGIKAVGDATAYCASKFGVVGFTRSLAAELKGVVRVTTLIPSGMKTRFFDERDEQYKPKDDSRLQDPADVARAVVFALTMPPTSEIRELVVTHPEEDSWP</sequence>
<dbReference type="InterPro" id="IPR036291">
    <property type="entry name" value="NAD(P)-bd_dom_sf"/>
</dbReference>
<comment type="caution">
    <text evidence="4">The sequence shown here is derived from an EMBL/GenBank/DDBJ whole genome shotgun (WGS) entry which is preliminary data.</text>
</comment>
<keyword evidence="5" id="KW-1185">Reference proteome</keyword>
<comment type="similarity">
    <text evidence="1 3">Belongs to the short-chain dehydrogenases/reductases (SDR) family.</text>
</comment>
<proteinExistence type="inferred from homology"/>
<evidence type="ECO:0000256" key="2">
    <source>
        <dbReference type="ARBA" id="ARBA00023002"/>
    </source>
</evidence>
<evidence type="ECO:0000313" key="5">
    <source>
        <dbReference type="Proteomes" id="UP001501594"/>
    </source>
</evidence>
<reference evidence="5" key="1">
    <citation type="journal article" date="2019" name="Int. J. Syst. Evol. Microbiol.">
        <title>The Global Catalogue of Microorganisms (GCM) 10K type strain sequencing project: providing services to taxonomists for standard genome sequencing and annotation.</title>
        <authorList>
            <consortium name="The Broad Institute Genomics Platform"/>
            <consortium name="The Broad Institute Genome Sequencing Center for Infectious Disease"/>
            <person name="Wu L."/>
            <person name="Ma J."/>
        </authorList>
    </citation>
    <scope>NUCLEOTIDE SEQUENCE [LARGE SCALE GENOMIC DNA]</scope>
    <source>
        <strain evidence="5">JCM 17442</strain>
    </source>
</reference>